<sequence>MKKSFCQAKKKAALNRAELLLVGALSGLTASRISFPLEVARKRLMSAHCKVSAHPTRRGVEGSLQG</sequence>
<name>A0ACC2L739_PERAE</name>
<keyword evidence="2" id="KW-1185">Reference proteome</keyword>
<dbReference type="EMBL" id="CM056815">
    <property type="protein sequence ID" value="KAJ8628844.1"/>
    <property type="molecule type" value="Genomic_DNA"/>
</dbReference>
<organism evidence="1 2">
    <name type="scientific">Persea americana</name>
    <name type="common">Avocado</name>
    <dbReference type="NCBI Taxonomy" id="3435"/>
    <lineage>
        <taxon>Eukaryota</taxon>
        <taxon>Viridiplantae</taxon>
        <taxon>Streptophyta</taxon>
        <taxon>Embryophyta</taxon>
        <taxon>Tracheophyta</taxon>
        <taxon>Spermatophyta</taxon>
        <taxon>Magnoliopsida</taxon>
        <taxon>Magnoliidae</taxon>
        <taxon>Laurales</taxon>
        <taxon>Lauraceae</taxon>
        <taxon>Persea</taxon>
    </lineage>
</organism>
<protein>
    <submittedName>
        <fullName evidence="1">Uncharacterized protein</fullName>
    </submittedName>
</protein>
<dbReference type="Proteomes" id="UP001234297">
    <property type="component" value="Chromosome 7"/>
</dbReference>
<evidence type="ECO:0000313" key="1">
    <source>
        <dbReference type="EMBL" id="KAJ8628844.1"/>
    </source>
</evidence>
<reference evidence="1 2" key="1">
    <citation type="journal article" date="2022" name="Hortic Res">
        <title>A haplotype resolved chromosomal level avocado genome allows analysis of novel avocado genes.</title>
        <authorList>
            <person name="Nath O."/>
            <person name="Fletcher S.J."/>
            <person name="Hayward A."/>
            <person name="Shaw L.M."/>
            <person name="Masouleh A.K."/>
            <person name="Furtado A."/>
            <person name="Henry R.J."/>
            <person name="Mitter N."/>
        </authorList>
    </citation>
    <scope>NUCLEOTIDE SEQUENCE [LARGE SCALE GENOMIC DNA]</scope>
    <source>
        <strain evidence="2">cv. Hass</strain>
    </source>
</reference>
<proteinExistence type="predicted"/>
<comment type="caution">
    <text evidence="1">The sequence shown here is derived from an EMBL/GenBank/DDBJ whole genome shotgun (WGS) entry which is preliminary data.</text>
</comment>
<gene>
    <name evidence="1" type="ORF">MRB53_022167</name>
</gene>
<evidence type="ECO:0000313" key="2">
    <source>
        <dbReference type="Proteomes" id="UP001234297"/>
    </source>
</evidence>
<accession>A0ACC2L739</accession>